<sequence>MNRDLHSIRRDYQFDDLLEEQSGNDPLALFDTWLEKAIEVCPDDPTSMVFSSVDADGWPHSRVVLLKQRNEFGFSFFTNYDSEKAQQLANNNKACMTFFWPALSRQIRVEGTIEKVSREISETYFASRPRGSQLAARTSKQSAVIENRDVLQKAFNAEEQAFNEQDIPCPENWGGYVLKPKFIEFWQGRPSRLHDRICFILDSDQWIKVRKAP</sequence>
<keyword evidence="3 5" id="KW-0288">FMN</keyword>
<dbReference type="Gene3D" id="2.30.110.10">
    <property type="entry name" value="Electron Transport, Fmn-binding Protein, Chain A"/>
    <property type="match status" value="1"/>
</dbReference>
<feature type="domain" description="Pyridoxine 5'-phosphate oxidase dimerisation C-terminal" evidence="7">
    <location>
        <begin position="173"/>
        <end position="213"/>
    </location>
</feature>
<dbReference type="PROSITE" id="PS01064">
    <property type="entry name" value="PYRIDOX_OXIDASE"/>
    <property type="match status" value="1"/>
</dbReference>
<evidence type="ECO:0000313" key="9">
    <source>
        <dbReference type="Proteomes" id="UP001139522"/>
    </source>
</evidence>
<keyword evidence="9" id="KW-1185">Reference proteome</keyword>
<feature type="domain" description="Pyridoxamine 5'-phosphate oxidase N-terminal" evidence="6">
    <location>
        <begin position="35"/>
        <end position="156"/>
    </location>
</feature>
<dbReference type="PANTHER" id="PTHR10851">
    <property type="entry name" value="PYRIDOXINE-5-PHOSPHATE OXIDASE"/>
    <property type="match status" value="1"/>
</dbReference>
<feature type="binding site" evidence="5">
    <location>
        <position position="196"/>
    </location>
    <ligand>
        <name>FMN</name>
        <dbReference type="ChEBI" id="CHEBI:58210"/>
    </ligand>
</feature>
<evidence type="ECO:0000256" key="1">
    <source>
        <dbReference type="ARBA" id="ARBA00007301"/>
    </source>
</evidence>
<keyword evidence="4 5" id="KW-0560">Oxidoreductase</keyword>
<feature type="binding site" evidence="5">
    <location>
        <begin position="141"/>
        <end position="142"/>
    </location>
    <ligand>
        <name>FMN</name>
        <dbReference type="ChEBI" id="CHEBI:58210"/>
    </ligand>
</feature>
<feature type="binding site" evidence="5">
    <location>
        <position position="186"/>
    </location>
    <ligand>
        <name>FMN</name>
        <dbReference type="ChEBI" id="CHEBI:58210"/>
    </ligand>
</feature>
<evidence type="ECO:0000259" key="6">
    <source>
        <dbReference type="Pfam" id="PF01243"/>
    </source>
</evidence>
<feature type="binding site" evidence="5">
    <location>
        <position position="106"/>
    </location>
    <ligand>
        <name>FMN</name>
        <dbReference type="ChEBI" id="CHEBI:58210"/>
    </ligand>
</feature>
<name>A0ABT5WD39_9GAMM</name>
<feature type="binding site" evidence="5">
    <location>
        <position position="132"/>
    </location>
    <ligand>
        <name>substrate</name>
    </ligand>
</feature>
<comment type="pathway">
    <text evidence="5">Cofactor metabolism; pyridoxal 5'-phosphate salvage; pyridoxal 5'-phosphate from pyridoxamine 5'-phosphate: step 1/1.</text>
</comment>
<keyword evidence="2 5" id="KW-0285">Flavoprotein</keyword>
<dbReference type="RefSeq" id="WP_275564949.1">
    <property type="nucleotide sequence ID" value="NZ_JAMZEG020000001.1"/>
</dbReference>
<feature type="binding site" evidence="5">
    <location>
        <begin position="62"/>
        <end position="67"/>
    </location>
    <ligand>
        <name>FMN</name>
        <dbReference type="ChEBI" id="CHEBI:58210"/>
    </ligand>
</feature>
<evidence type="ECO:0000259" key="7">
    <source>
        <dbReference type="Pfam" id="PF10590"/>
    </source>
</evidence>
<organism evidence="8 9">
    <name type="scientific">Marinomonas maritima</name>
    <dbReference type="NCBI Taxonomy" id="2940935"/>
    <lineage>
        <taxon>Bacteria</taxon>
        <taxon>Pseudomonadati</taxon>
        <taxon>Pseudomonadota</taxon>
        <taxon>Gammaproteobacteria</taxon>
        <taxon>Oceanospirillales</taxon>
        <taxon>Oceanospirillaceae</taxon>
        <taxon>Marinomonas</taxon>
    </lineage>
</organism>
<comment type="similarity">
    <text evidence="1 5">Belongs to the pyridoxamine 5'-phosphate oxidase family.</text>
</comment>
<feature type="binding site" evidence="5">
    <location>
        <position position="124"/>
    </location>
    <ligand>
        <name>substrate</name>
    </ligand>
</feature>
<proteinExistence type="inferred from homology"/>
<comment type="caution">
    <text evidence="8">The sequence shown here is derived from an EMBL/GenBank/DDBJ whole genome shotgun (WGS) entry which is preliminary data.</text>
</comment>
<comment type="caution">
    <text evidence="5">Lacks conserved residue(s) required for the propagation of feature annotation.</text>
</comment>
<dbReference type="Pfam" id="PF10590">
    <property type="entry name" value="PNP_phzG_C"/>
    <property type="match status" value="1"/>
</dbReference>
<dbReference type="NCBIfam" id="TIGR00558">
    <property type="entry name" value="pdxH"/>
    <property type="match status" value="1"/>
</dbReference>
<dbReference type="EC" id="1.4.3.5" evidence="5"/>
<comment type="pathway">
    <text evidence="5">Cofactor metabolism; pyridoxal 5'-phosphate salvage; pyridoxal 5'-phosphate from pyridoxine 5'-phosphate: step 1/1.</text>
</comment>
<feature type="binding site" evidence="5">
    <location>
        <position position="128"/>
    </location>
    <ligand>
        <name>substrate</name>
    </ligand>
</feature>
<evidence type="ECO:0000256" key="2">
    <source>
        <dbReference type="ARBA" id="ARBA00022630"/>
    </source>
</evidence>
<dbReference type="Proteomes" id="UP001139522">
    <property type="component" value="Unassembled WGS sequence"/>
</dbReference>
<dbReference type="SUPFAM" id="SSF50475">
    <property type="entry name" value="FMN-binding split barrel"/>
    <property type="match status" value="1"/>
</dbReference>
<gene>
    <name evidence="5 8" type="primary">pdxH</name>
    <name evidence="8" type="ORF">M3I01_004960</name>
</gene>
<feature type="binding site" evidence="5">
    <location>
        <position position="84"/>
    </location>
    <ligand>
        <name>FMN</name>
        <dbReference type="ChEBI" id="CHEBI:58210"/>
    </ligand>
</feature>
<comment type="function">
    <text evidence="5">Catalyzes the oxidation of either pyridoxine 5'-phosphate (PNP) or pyridoxamine 5'-phosphate (PMP) into pyridoxal 5'-phosphate (PLP).</text>
</comment>
<feature type="binding site" evidence="5">
    <location>
        <begin position="192"/>
        <end position="194"/>
    </location>
    <ligand>
        <name>substrate</name>
    </ligand>
</feature>
<feature type="binding site" evidence="5">
    <location>
        <begin position="77"/>
        <end position="78"/>
    </location>
    <ligand>
        <name>FMN</name>
        <dbReference type="ChEBI" id="CHEBI:58210"/>
    </ligand>
</feature>
<dbReference type="NCBIfam" id="NF004231">
    <property type="entry name" value="PRK05679.1"/>
    <property type="match status" value="1"/>
</dbReference>
<dbReference type="PANTHER" id="PTHR10851:SF0">
    <property type="entry name" value="PYRIDOXINE-5'-PHOSPHATE OXIDASE"/>
    <property type="match status" value="1"/>
</dbReference>
<dbReference type="InterPro" id="IPR012349">
    <property type="entry name" value="Split_barrel_FMN-bd"/>
</dbReference>
<evidence type="ECO:0000256" key="4">
    <source>
        <dbReference type="ARBA" id="ARBA00023002"/>
    </source>
</evidence>
<comment type="catalytic activity">
    <reaction evidence="5">
        <text>pyridoxine 5'-phosphate + O2 = pyridoxal 5'-phosphate + H2O2</text>
        <dbReference type="Rhea" id="RHEA:15149"/>
        <dbReference type="ChEBI" id="CHEBI:15379"/>
        <dbReference type="ChEBI" id="CHEBI:16240"/>
        <dbReference type="ChEBI" id="CHEBI:58589"/>
        <dbReference type="ChEBI" id="CHEBI:597326"/>
        <dbReference type="EC" id="1.4.3.5"/>
    </reaction>
</comment>
<dbReference type="InterPro" id="IPR019740">
    <property type="entry name" value="Pyridox_Oxase_CS"/>
</dbReference>
<protein>
    <recommendedName>
        <fullName evidence="5">Pyridoxine/pyridoxamine 5'-phosphate oxidase</fullName>
        <ecNumber evidence="5">1.4.3.5</ecNumber>
    </recommendedName>
    <alternativeName>
        <fullName evidence="5">PNP/PMP oxidase</fullName>
        <shortName evidence="5">PNPOx</shortName>
    </alternativeName>
    <alternativeName>
        <fullName evidence="5">Pyridoxal 5'-phosphate synthase</fullName>
    </alternativeName>
</protein>
<evidence type="ECO:0000313" key="8">
    <source>
        <dbReference type="EMBL" id="MDE8602279.1"/>
    </source>
</evidence>
<dbReference type="GO" id="GO:0004733">
    <property type="term" value="F:pyridoxamine phosphate oxidase activity"/>
    <property type="evidence" value="ECO:0007669"/>
    <property type="project" value="UniProtKB-EC"/>
</dbReference>
<evidence type="ECO:0000256" key="3">
    <source>
        <dbReference type="ARBA" id="ARBA00022643"/>
    </source>
</evidence>
<accession>A0ABT5WD39</accession>
<feature type="binding site" evidence="5">
    <location>
        <position position="67"/>
    </location>
    <ligand>
        <name>substrate</name>
    </ligand>
</feature>
<dbReference type="InterPro" id="IPR011576">
    <property type="entry name" value="Pyridox_Oxase_N"/>
</dbReference>
<comment type="subunit">
    <text evidence="5">Homodimer.</text>
</comment>
<dbReference type="InterPro" id="IPR000659">
    <property type="entry name" value="Pyridox_Oxase"/>
</dbReference>
<dbReference type="Pfam" id="PF01243">
    <property type="entry name" value="PNPOx_N"/>
    <property type="match status" value="1"/>
</dbReference>
<dbReference type="InterPro" id="IPR019576">
    <property type="entry name" value="Pyridoxamine_oxidase_dimer_C"/>
</dbReference>
<comment type="cofactor">
    <cofactor evidence="5">
        <name>FMN</name>
        <dbReference type="ChEBI" id="CHEBI:58210"/>
    </cofactor>
    <text evidence="5">Binds 1 FMN per subunit.</text>
</comment>
<reference evidence="8" key="1">
    <citation type="submission" date="2023-01" db="EMBL/GenBank/DDBJ databases">
        <title>Psychroserpens sp. MSW6 and Marinomonas sp. RSW2, isolated from seawater.</title>
        <authorList>
            <person name="Kristyanto S."/>
            <person name="Jung J."/>
            <person name="Kim J.M."/>
            <person name="Jeon C.O."/>
        </authorList>
    </citation>
    <scope>NUCLEOTIDE SEQUENCE</scope>
    <source>
        <strain evidence="8">RSW2</strain>
    </source>
</reference>
<comment type="catalytic activity">
    <reaction evidence="5">
        <text>pyridoxamine 5'-phosphate + O2 + H2O = pyridoxal 5'-phosphate + H2O2 + NH4(+)</text>
        <dbReference type="Rhea" id="RHEA:15817"/>
        <dbReference type="ChEBI" id="CHEBI:15377"/>
        <dbReference type="ChEBI" id="CHEBI:15379"/>
        <dbReference type="ChEBI" id="CHEBI:16240"/>
        <dbReference type="ChEBI" id="CHEBI:28938"/>
        <dbReference type="ChEBI" id="CHEBI:58451"/>
        <dbReference type="ChEBI" id="CHEBI:597326"/>
        <dbReference type="EC" id="1.4.3.5"/>
    </reaction>
</comment>
<dbReference type="HAMAP" id="MF_01629">
    <property type="entry name" value="PdxH"/>
    <property type="match status" value="1"/>
</dbReference>
<dbReference type="PIRSF" id="PIRSF000190">
    <property type="entry name" value="Pyd_amn-ph_oxd"/>
    <property type="match status" value="1"/>
</dbReference>
<dbReference type="EMBL" id="JAMZEG020000001">
    <property type="protein sequence ID" value="MDE8602279.1"/>
    <property type="molecule type" value="Genomic_DNA"/>
</dbReference>
<keyword evidence="5" id="KW-0664">Pyridoxine biosynthesis</keyword>
<evidence type="ECO:0000256" key="5">
    <source>
        <dbReference type="HAMAP-Rule" id="MF_01629"/>
    </source>
</evidence>